<feature type="region of interest" description="Disordered" evidence="1">
    <location>
        <begin position="19"/>
        <end position="52"/>
    </location>
</feature>
<feature type="compositionally biased region" description="Low complexity" evidence="1">
    <location>
        <begin position="28"/>
        <end position="41"/>
    </location>
</feature>
<proteinExistence type="predicted"/>
<dbReference type="EMBL" id="BGZL01000006">
    <property type="protein sequence ID" value="GBQ01322.1"/>
    <property type="molecule type" value="Genomic_DNA"/>
</dbReference>
<accession>A0A388SZM4</accession>
<organism evidence="2 3">
    <name type="scientific">Streptomyces spongiicola</name>
    <dbReference type="NCBI Taxonomy" id="1690221"/>
    <lineage>
        <taxon>Bacteria</taxon>
        <taxon>Bacillati</taxon>
        <taxon>Actinomycetota</taxon>
        <taxon>Actinomycetes</taxon>
        <taxon>Kitasatosporales</taxon>
        <taxon>Streptomycetaceae</taxon>
        <taxon>Streptomyces</taxon>
    </lineage>
</organism>
<evidence type="ECO:0000313" key="3">
    <source>
        <dbReference type="Proteomes" id="UP000265354"/>
    </source>
</evidence>
<gene>
    <name evidence="2" type="ORF">SSP531S_27550</name>
</gene>
<reference evidence="2 3" key="1">
    <citation type="submission" date="2018-07" db="EMBL/GenBank/DDBJ databases">
        <title>Whole Genome Shotgun Sequence of Streptomyces spongiicola strain 531S.</title>
        <authorList>
            <person name="Dohra H."/>
            <person name="Kodani S."/>
        </authorList>
    </citation>
    <scope>NUCLEOTIDE SEQUENCE [LARGE SCALE GENOMIC DNA]</scope>
    <source>
        <strain evidence="2 3">531S</strain>
    </source>
</reference>
<evidence type="ECO:0000313" key="2">
    <source>
        <dbReference type="EMBL" id="GBQ01322.1"/>
    </source>
</evidence>
<dbReference type="AlphaFoldDB" id="A0A388SZM4"/>
<comment type="caution">
    <text evidence="2">The sequence shown here is derived from an EMBL/GenBank/DDBJ whole genome shotgun (WGS) entry which is preliminary data.</text>
</comment>
<dbReference type="Proteomes" id="UP000265354">
    <property type="component" value="Unassembled WGS sequence"/>
</dbReference>
<sequence>MRLIVLFISEKDESHGEYRSGQVGFLTEPSSGEGSAPGGVSRECVPGRGSPA</sequence>
<protein>
    <submittedName>
        <fullName evidence="2">Uncharacterized protein</fullName>
    </submittedName>
</protein>
<evidence type="ECO:0000256" key="1">
    <source>
        <dbReference type="SAM" id="MobiDB-lite"/>
    </source>
</evidence>
<name>A0A388SZM4_9ACTN</name>